<dbReference type="Proteomes" id="UP001310022">
    <property type="component" value="Unassembled WGS sequence"/>
</dbReference>
<dbReference type="InterPro" id="IPR016167">
    <property type="entry name" value="FAD-bd_PCMH_sub1"/>
</dbReference>
<feature type="domain" description="FAD-binding PCMH-type" evidence="6">
    <location>
        <begin position="37"/>
        <end position="207"/>
    </location>
</feature>
<dbReference type="Gene3D" id="3.40.462.20">
    <property type="match status" value="1"/>
</dbReference>
<dbReference type="AlphaFoldDB" id="A0AAN5AJ78"/>
<dbReference type="InterPro" id="IPR050416">
    <property type="entry name" value="FAD-linked_Oxidoreductase"/>
</dbReference>
<keyword evidence="3" id="KW-0285">Flavoprotein</keyword>
<comment type="caution">
    <text evidence="7">The sequence shown here is derived from an EMBL/GenBank/DDBJ whole genome shotgun (WGS) entry which is preliminary data.</text>
</comment>
<keyword evidence="8" id="KW-1185">Reference proteome</keyword>
<evidence type="ECO:0000256" key="1">
    <source>
        <dbReference type="ARBA" id="ARBA00001974"/>
    </source>
</evidence>
<evidence type="ECO:0000256" key="3">
    <source>
        <dbReference type="ARBA" id="ARBA00022630"/>
    </source>
</evidence>
<name>A0AAN5AJ78_9BACT</name>
<dbReference type="InterPro" id="IPR012951">
    <property type="entry name" value="BBE"/>
</dbReference>
<evidence type="ECO:0000259" key="6">
    <source>
        <dbReference type="PROSITE" id="PS51387"/>
    </source>
</evidence>
<dbReference type="GO" id="GO:0071949">
    <property type="term" value="F:FAD binding"/>
    <property type="evidence" value="ECO:0007669"/>
    <property type="project" value="InterPro"/>
</dbReference>
<accession>A0AAN5AJ78</accession>
<dbReference type="EMBL" id="BQKE01000001">
    <property type="protein sequence ID" value="GJM60612.1"/>
    <property type="molecule type" value="Genomic_DNA"/>
</dbReference>
<dbReference type="Pfam" id="PF08031">
    <property type="entry name" value="BBE"/>
    <property type="match status" value="1"/>
</dbReference>
<sequence length="457" mass="51351">MESLIKNEEFIQSIRGTCLFSGDLEYEQERALYNAMIDKHPAMIVKCEDVADVITTVNYAREEGLLLAVRCGGHNGAGFGSCDGGVLLDLKHLDGRWIDPETGIVKVEGGCTWGDVDHLCHAFGRAVPSGIISTTGVGGLTLGGGHGYLTRKFGLTIDNLVEAEVVLANGELVVANENKNADLFWAIRGGGGNFGVVTSFTFQSREVKEIYGGVSFFELERSAEILDWYLPMIENAEEDLYGFYAFLRVPPAPPFPEHLHTKNLCGIVWCYTGNLQRGEQRLHELMQESNPVFTHLGAMPFPAIQTMFDALYPKGHQWYWRGDFFTEITPQAREEFVKWGSQVPTIHSTMHIYPINGAVQHKKPQDTAFSHREAKYSVVYVGVDPDPANKDLITDWCKNYHEACHPYSSGGAYLNFMMEEGEDRIRSTYRANYDKLVEVKRKYDPQNLFRVNQNIKP</sequence>
<gene>
    <name evidence="7" type="ORF">PEDI_11640</name>
</gene>
<dbReference type="Gene3D" id="3.30.43.10">
    <property type="entry name" value="Uridine Diphospho-n-acetylenolpyruvylglucosamine Reductase, domain 2"/>
    <property type="match status" value="1"/>
</dbReference>
<comment type="similarity">
    <text evidence="2">Belongs to the oxygen-dependent FAD-linked oxidoreductase family.</text>
</comment>
<dbReference type="PROSITE" id="PS51387">
    <property type="entry name" value="FAD_PCMH"/>
    <property type="match status" value="1"/>
</dbReference>
<dbReference type="PANTHER" id="PTHR42973:SF39">
    <property type="entry name" value="FAD-BINDING PCMH-TYPE DOMAIN-CONTAINING PROTEIN"/>
    <property type="match status" value="1"/>
</dbReference>
<evidence type="ECO:0000256" key="2">
    <source>
        <dbReference type="ARBA" id="ARBA00005466"/>
    </source>
</evidence>
<organism evidence="7 8">
    <name type="scientific">Persicobacter diffluens</name>
    <dbReference type="NCBI Taxonomy" id="981"/>
    <lineage>
        <taxon>Bacteria</taxon>
        <taxon>Pseudomonadati</taxon>
        <taxon>Bacteroidota</taxon>
        <taxon>Cytophagia</taxon>
        <taxon>Cytophagales</taxon>
        <taxon>Persicobacteraceae</taxon>
        <taxon>Persicobacter</taxon>
    </lineage>
</organism>
<proteinExistence type="inferred from homology"/>
<dbReference type="Gene3D" id="3.30.465.10">
    <property type="match status" value="1"/>
</dbReference>
<dbReference type="InterPro" id="IPR016166">
    <property type="entry name" value="FAD-bd_PCMH"/>
</dbReference>
<dbReference type="InterPro" id="IPR006094">
    <property type="entry name" value="Oxid_FAD_bind_N"/>
</dbReference>
<evidence type="ECO:0000256" key="5">
    <source>
        <dbReference type="ARBA" id="ARBA00023002"/>
    </source>
</evidence>
<dbReference type="SUPFAM" id="SSF56176">
    <property type="entry name" value="FAD-binding/transporter-associated domain-like"/>
    <property type="match status" value="1"/>
</dbReference>
<keyword evidence="4" id="KW-0274">FAD</keyword>
<dbReference type="PANTHER" id="PTHR42973">
    <property type="entry name" value="BINDING OXIDOREDUCTASE, PUTATIVE (AFU_ORTHOLOGUE AFUA_1G17690)-RELATED"/>
    <property type="match status" value="1"/>
</dbReference>
<protein>
    <submittedName>
        <fullName evidence="7">Oxidoreductase</fullName>
    </submittedName>
</protein>
<evidence type="ECO:0000256" key="4">
    <source>
        <dbReference type="ARBA" id="ARBA00022827"/>
    </source>
</evidence>
<dbReference type="RefSeq" id="WP_338236323.1">
    <property type="nucleotide sequence ID" value="NZ_BQKE01000001.1"/>
</dbReference>
<dbReference type="InterPro" id="IPR016169">
    <property type="entry name" value="FAD-bd_PCMH_sub2"/>
</dbReference>
<dbReference type="Pfam" id="PF01565">
    <property type="entry name" value="FAD_binding_4"/>
    <property type="match status" value="1"/>
</dbReference>
<reference evidence="7 8" key="1">
    <citation type="submission" date="2021-12" db="EMBL/GenBank/DDBJ databases">
        <title>Genome sequencing of bacteria with rrn-lacking chromosome and rrn-plasmid.</title>
        <authorList>
            <person name="Anda M."/>
            <person name="Iwasaki W."/>
        </authorList>
    </citation>
    <scope>NUCLEOTIDE SEQUENCE [LARGE SCALE GENOMIC DNA]</scope>
    <source>
        <strain evidence="7 8">NBRC 15940</strain>
    </source>
</reference>
<keyword evidence="5" id="KW-0560">Oxidoreductase</keyword>
<evidence type="ECO:0000313" key="8">
    <source>
        <dbReference type="Proteomes" id="UP001310022"/>
    </source>
</evidence>
<evidence type="ECO:0000313" key="7">
    <source>
        <dbReference type="EMBL" id="GJM60612.1"/>
    </source>
</evidence>
<dbReference type="GO" id="GO:0016491">
    <property type="term" value="F:oxidoreductase activity"/>
    <property type="evidence" value="ECO:0007669"/>
    <property type="project" value="UniProtKB-KW"/>
</dbReference>
<dbReference type="InterPro" id="IPR036318">
    <property type="entry name" value="FAD-bd_PCMH-like_sf"/>
</dbReference>
<comment type="cofactor">
    <cofactor evidence="1">
        <name>FAD</name>
        <dbReference type="ChEBI" id="CHEBI:57692"/>
    </cofactor>
</comment>